<dbReference type="Gene3D" id="3.40.50.360">
    <property type="match status" value="1"/>
</dbReference>
<keyword evidence="3 15" id="KW-0813">Transport</keyword>
<evidence type="ECO:0000256" key="4">
    <source>
        <dbReference type="ARBA" id="ARBA00022617"/>
    </source>
</evidence>
<dbReference type="Pfam" id="PF00667">
    <property type="entry name" value="FAD_binding_1"/>
    <property type="match status" value="1"/>
</dbReference>
<dbReference type="PANTHER" id="PTHR19384">
    <property type="entry name" value="NITRIC OXIDE SYNTHASE-RELATED"/>
    <property type="match status" value="1"/>
</dbReference>
<reference evidence="19" key="1">
    <citation type="journal article" date="2020" name="Stud. Mycol.">
        <title>101 Dothideomycetes genomes: a test case for predicting lifestyles and emergence of pathogens.</title>
        <authorList>
            <person name="Haridas S."/>
            <person name="Albert R."/>
            <person name="Binder M."/>
            <person name="Bloem J."/>
            <person name="Labutti K."/>
            <person name="Salamov A."/>
            <person name="Andreopoulos B."/>
            <person name="Baker S."/>
            <person name="Barry K."/>
            <person name="Bills G."/>
            <person name="Bluhm B."/>
            <person name="Cannon C."/>
            <person name="Castanera R."/>
            <person name="Culley D."/>
            <person name="Daum C."/>
            <person name="Ezra D."/>
            <person name="Gonzalez J."/>
            <person name="Henrissat B."/>
            <person name="Kuo A."/>
            <person name="Liang C."/>
            <person name="Lipzen A."/>
            <person name="Lutzoni F."/>
            <person name="Magnuson J."/>
            <person name="Mondo S."/>
            <person name="Nolan M."/>
            <person name="Ohm R."/>
            <person name="Pangilinan J."/>
            <person name="Park H.-J."/>
            <person name="Ramirez L."/>
            <person name="Alfaro M."/>
            <person name="Sun H."/>
            <person name="Tritt A."/>
            <person name="Yoshinaga Y."/>
            <person name="Zwiers L.-H."/>
            <person name="Turgeon B."/>
            <person name="Goodwin S."/>
            <person name="Spatafora J."/>
            <person name="Crous P."/>
            <person name="Grigoriev I."/>
        </authorList>
    </citation>
    <scope>NUCLEOTIDE SEQUENCE</scope>
    <source>
        <strain evidence="19">CBS 260.36</strain>
    </source>
</reference>
<evidence type="ECO:0000256" key="6">
    <source>
        <dbReference type="ARBA" id="ARBA00022643"/>
    </source>
</evidence>
<dbReference type="GO" id="GO:0020037">
    <property type="term" value="F:heme binding"/>
    <property type="evidence" value="ECO:0007669"/>
    <property type="project" value="UniProtKB-UniRule"/>
</dbReference>
<dbReference type="Pfam" id="PF00175">
    <property type="entry name" value="NAD_binding_1"/>
    <property type="match status" value="1"/>
</dbReference>
<dbReference type="FunFam" id="1.10.630.10:FF:000040">
    <property type="entry name" value="Bifunctional cytochrome P450/NADPH--P450 reductase"/>
    <property type="match status" value="1"/>
</dbReference>
<dbReference type="PRINTS" id="PR00369">
    <property type="entry name" value="FLAVODOXIN"/>
</dbReference>
<evidence type="ECO:0000256" key="14">
    <source>
        <dbReference type="ARBA" id="ARBA00049342"/>
    </source>
</evidence>
<dbReference type="Pfam" id="PF00258">
    <property type="entry name" value="Flavodoxin_1"/>
    <property type="match status" value="1"/>
</dbReference>
<evidence type="ECO:0000256" key="13">
    <source>
        <dbReference type="ARBA" id="ARBA00023033"/>
    </source>
</evidence>
<dbReference type="InterPro" id="IPR023206">
    <property type="entry name" value="Bifunctional_P450_P450_red"/>
</dbReference>
<evidence type="ECO:0000256" key="12">
    <source>
        <dbReference type="ARBA" id="ARBA00023004"/>
    </source>
</evidence>
<dbReference type="Gene3D" id="3.40.50.80">
    <property type="entry name" value="Nucleotide-binding domain of ferredoxin-NADP reductase (FNR) module"/>
    <property type="match status" value="1"/>
</dbReference>
<keyword evidence="12 15" id="KW-0408">Iron</keyword>
<dbReference type="Gene3D" id="2.40.30.10">
    <property type="entry name" value="Translation factors"/>
    <property type="match status" value="1"/>
</dbReference>
<gene>
    <name evidence="19" type="ORF">K461DRAFT_285814</name>
</gene>
<dbReference type="GO" id="GO:0070330">
    <property type="term" value="F:aromatase activity"/>
    <property type="evidence" value="ECO:0007669"/>
    <property type="project" value="UniProtKB-UniRule"/>
</dbReference>
<evidence type="ECO:0000256" key="7">
    <source>
        <dbReference type="ARBA" id="ARBA00022723"/>
    </source>
</evidence>
<evidence type="ECO:0000256" key="9">
    <source>
        <dbReference type="ARBA" id="ARBA00022857"/>
    </source>
</evidence>
<keyword evidence="8 15" id="KW-0274">FAD</keyword>
<dbReference type="SUPFAM" id="SSF52343">
    <property type="entry name" value="Ferredoxin reductase-like, C-terminal NADP-linked domain"/>
    <property type="match status" value="1"/>
</dbReference>
<dbReference type="EMBL" id="ML996085">
    <property type="protein sequence ID" value="KAF2152878.1"/>
    <property type="molecule type" value="Genomic_DNA"/>
</dbReference>
<comment type="catalytic activity">
    <reaction evidence="15">
        <text>an organic molecule + reduced [NADPH--hemoprotein reductase] + O2 = an alcohol + oxidized [NADPH--hemoprotein reductase] + H2O + H(+)</text>
        <dbReference type="Rhea" id="RHEA:17149"/>
        <dbReference type="Rhea" id="RHEA-COMP:11964"/>
        <dbReference type="Rhea" id="RHEA-COMP:11965"/>
        <dbReference type="ChEBI" id="CHEBI:15377"/>
        <dbReference type="ChEBI" id="CHEBI:15378"/>
        <dbReference type="ChEBI" id="CHEBI:15379"/>
        <dbReference type="ChEBI" id="CHEBI:30879"/>
        <dbReference type="ChEBI" id="CHEBI:57618"/>
        <dbReference type="ChEBI" id="CHEBI:58210"/>
        <dbReference type="ChEBI" id="CHEBI:142491"/>
        <dbReference type="EC" id="1.14.14.1"/>
    </reaction>
</comment>
<dbReference type="GO" id="GO:0005506">
    <property type="term" value="F:iron ion binding"/>
    <property type="evidence" value="ECO:0007669"/>
    <property type="project" value="UniProtKB-UniRule"/>
</dbReference>
<dbReference type="InterPro" id="IPR001094">
    <property type="entry name" value="Flavdoxin-like"/>
</dbReference>
<dbReference type="AlphaFoldDB" id="A0A9P4MH74"/>
<comment type="cofactor">
    <cofactor evidence="15">
        <name>FAD</name>
        <dbReference type="ChEBI" id="CHEBI:57692"/>
    </cofactor>
    <cofactor evidence="15">
        <name>FMN</name>
        <dbReference type="ChEBI" id="CHEBI:58210"/>
    </cofactor>
</comment>
<evidence type="ECO:0000256" key="15">
    <source>
        <dbReference type="PIRNR" id="PIRNR000209"/>
    </source>
</evidence>
<dbReference type="InterPro" id="IPR036396">
    <property type="entry name" value="Cyt_P450_sf"/>
</dbReference>
<dbReference type="Pfam" id="PF00067">
    <property type="entry name" value="p450"/>
    <property type="match status" value="1"/>
</dbReference>
<dbReference type="CDD" id="cd11068">
    <property type="entry name" value="CYP120A1"/>
    <property type="match status" value="1"/>
</dbReference>
<keyword evidence="5 15" id="KW-0285">Flavoprotein</keyword>
<dbReference type="SUPFAM" id="SSF48264">
    <property type="entry name" value="Cytochrome P450"/>
    <property type="match status" value="1"/>
</dbReference>
<dbReference type="PANTHER" id="PTHR19384:SF127">
    <property type="entry name" value="BIFUNCTIONAL CYTOCHROME P450_NADPH--P450 REDUCTASE"/>
    <property type="match status" value="1"/>
</dbReference>
<evidence type="ECO:0000313" key="20">
    <source>
        <dbReference type="Proteomes" id="UP000799439"/>
    </source>
</evidence>
<keyword evidence="13 15" id="KW-0503">Monooxygenase</keyword>
<dbReference type="GO" id="GO:0010181">
    <property type="term" value="F:FMN binding"/>
    <property type="evidence" value="ECO:0007669"/>
    <property type="project" value="UniProtKB-UniRule"/>
</dbReference>
<accession>A0A9P4MH74</accession>
<name>A0A9P4MH74_9PEZI</name>
<dbReference type="InterPro" id="IPR008254">
    <property type="entry name" value="Flavodoxin/NO_synth"/>
</dbReference>
<dbReference type="PROSITE" id="PS51384">
    <property type="entry name" value="FAD_FR"/>
    <property type="match status" value="1"/>
</dbReference>
<dbReference type="GO" id="GO:0050660">
    <property type="term" value="F:flavin adenine dinucleotide binding"/>
    <property type="evidence" value="ECO:0007669"/>
    <property type="project" value="TreeGrafter"/>
</dbReference>
<keyword evidence="9 15" id="KW-0521">NADP</keyword>
<dbReference type="InterPro" id="IPR001433">
    <property type="entry name" value="OxRdtase_FAD/NAD-bd"/>
</dbReference>
<dbReference type="Gene3D" id="1.10.630.10">
    <property type="entry name" value="Cytochrome P450"/>
    <property type="match status" value="1"/>
</dbReference>
<feature type="domain" description="FAD-binding FR-type" evidence="18">
    <location>
        <begin position="647"/>
        <end position="873"/>
    </location>
</feature>
<proteinExistence type="inferred from homology"/>
<feature type="binding site" description="axial binding residue" evidence="16">
    <location>
        <position position="384"/>
    </location>
    <ligand>
        <name>heme</name>
        <dbReference type="ChEBI" id="CHEBI:30413"/>
    </ligand>
    <ligandPart>
        <name>Fe</name>
        <dbReference type="ChEBI" id="CHEBI:18248"/>
    </ligandPart>
</feature>
<sequence>MSELIPSPPGLPVLGNIFDIDPSAVTGSIERLMTQYGPFIKLRLLGKDQLFCGSYELFNELTDDRRFRKAVHKSLVEVRNGVGGGLFTAFPGEHDWEVAHRVLVPAFGPLPIKNMFDEMHDICSQMILRWSRNGSSHKIVVSEDFTKLTLDSIALCAMDTRFNSFYHEQLHPFVQAMVDFLLESGYRTRRPAVAQMFLREANRRYDADIATMKSVAAEVIAQRRKFPSNKQDLLNAMLLGKDPRTGEAMSDESIMNNMITFLIAGHETTAGLLSFTIYYMLKNPETWRKAQEEVDQVLDKHAMEYKHIPNLNYVQACLRESIRLSPTAPAIGRESASDKDEIIGGKYLVPAGTSVICMLSKIQQDPEIFGDDAMYFKPERMLTCIGRPFAWQEAVMALAMVIQNFDLHMVDPGYELRIKQTLTIKPDGFEVYATPRTVLEPGQLERRLFGGATSQRPTDHLGVKRPTDQRAKPMTVLYGSNTGTCEGLAQSLANSAVGHGYSASVATLDSALGGKVPMDQPVLIITASFEGAPANNAGQFVDWLLHVDGEKIKGVKYAVFGCGHSDWVSTYQKVPTLIDDELTKKGAERLTERGESDVAAGNIFDDFDSWIDGKFWPALSSGSSVEVDINPLDVEITSSSRVSTLKQGVFEALVEQSKLLSGPGVSEKRMISFKLPSGISYIAGDYLDVLPLNPLETVSRVLNRFGLAWDSDITIKSNSHTTLPVGTKQPASILMGSYVELGTPASRKQILTLSRLTQDEVCRKQLEGLAANISQSRISVLDVLEDYPQLHVPFGLFLSMLPPMRVRQYSISSSPIVDPTVASITYNVLNVTSDGKSNSKPFLGVTTNFLKTLQIGGKAQISIKKSHYSFHLPPDPLKPIIMVCAGTGLAPFRAFVEERAAIIRGGRKVGPAMLFVGCKNRYSDGLYAAEFEAWEGQGAVKVFYAFSQDQSASKDCRYAQERIYAEKEQVYELFEQGAKVFICGAGRLGNAVKATSKKLFMERAKERGHEKTEPEADEWFEGLKVQERWSSDVFD</sequence>
<organism evidence="19 20">
    <name type="scientific">Myriangium duriaei CBS 260.36</name>
    <dbReference type="NCBI Taxonomy" id="1168546"/>
    <lineage>
        <taxon>Eukaryota</taxon>
        <taxon>Fungi</taxon>
        <taxon>Dikarya</taxon>
        <taxon>Ascomycota</taxon>
        <taxon>Pezizomycotina</taxon>
        <taxon>Dothideomycetes</taxon>
        <taxon>Dothideomycetidae</taxon>
        <taxon>Myriangiales</taxon>
        <taxon>Myriangiaceae</taxon>
        <taxon>Myriangium</taxon>
    </lineage>
</organism>
<dbReference type="OrthoDB" id="1470350at2759"/>
<keyword evidence="11 15" id="KW-0560">Oxidoreductase</keyword>
<evidence type="ECO:0000256" key="1">
    <source>
        <dbReference type="ARBA" id="ARBA00001971"/>
    </source>
</evidence>
<feature type="domain" description="Flavodoxin-like" evidence="17">
    <location>
        <begin position="474"/>
        <end position="615"/>
    </location>
</feature>
<protein>
    <recommendedName>
        <fullName evidence="15">Bifunctional cytochrome P450/NADPH--P450 reductase</fullName>
    </recommendedName>
    <domain>
        <recommendedName>
            <fullName evidence="15">Cytochrome P450</fullName>
            <ecNumber evidence="15">1.14.14.1</ecNumber>
        </recommendedName>
    </domain>
    <domain>
        <recommendedName>
            <fullName evidence="15">NADPH--cytochrome P450 reductase</fullName>
            <ecNumber evidence="15">1.6.2.4</ecNumber>
        </recommendedName>
    </domain>
</protein>
<evidence type="ECO:0000313" key="19">
    <source>
        <dbReference type="EMBL" id="KAF2152878.1"/>
    </source>
</evidence>
<dbReference type="Gene3D" id="1.20.990.10">
    <property type="entry name" value="NADPH-cytochrome p450 Reductase, Chain A, domain 3"/>
    <property type="match status" value="1"/>
</dbReference>
<dbReference type="PRINTS" id="PR00371">
    <property type="entry name" value="FPNCR"/>
</dbReference>
<dbReference type="InterPro" id="IPR001128">
    <property type="entry name" value="Cyt_P450"/>
</dbReference>
<dbReference type="SUPFAM" id="SSF63380">
    <property type="entry name" value="Riboflavin synthase domain-like"/>
    <property type="match status" value="1"/>
</dbReference>
<keyword evidence="10 15" id="KW-0249">Electron transport</keyword>
<dbReference type="EC" id="1.6.2.4" evidence="15"/>
<dbReference type="InterPro" id="IPR017927">
    <property type="entry name" value="FAD-bd_FR_type"/>
</dbReference>
<dbReference type="InterPro" id="IPR039261">
    <property type="entry name" value="FNR_nucleotide-bd"/>
</dbReference>
<evidence type="ECO:0000256" key="16">
    <source>
        <dbReference type="PIRSR" id="PIRSR000209-1"/>
    </source>
</evidence>
<dbReference type="PIRSF" id="PIRSF000209">
    <property type="entry name" value="Bifunctional_P450_P450R"/>
    <property type="match status" value="1"/>
</dbReference>
<comment type="similarity">
    <text evidence="2 15">In the N-terminal section; belongs to the cytochrome P450 family.</text>
</comment>
<evidence type="ECO:0000256" key="5">
    <source>
        <dbReference type="ARBA" id="ARBA00022630"/>
    </source>
</evidence>
<evidence type="ECO:0000259" key="17">
    <source>
        <dbReference type="PROSITE" id="PS50902"/>
    </source>
</evidence>
<evidence type="ECO:0000259" key="18">
    <source>
        <dbReference type="PROSITE" id="PS51384"/>
    </source>
</evidence>
<keyword evidence="20" id="KW-1185">Reference proteome</keyword>
<dbReference type="SUPFAM" id="SSF52218">
    <property type="entry name" value="Flavoproteins"/>
    <property type="match status" value="1"/>
</dbReference>
<dbReference type="InterPro" id="IPR017938">
    <property type="entry name" value="Riboflavin_synthase-like_b-brl"/>
</dbReference>
<dbReference type="InterPro" id="IPR023173">
    <property type="entry name" value="NADPH_Cyt_P450_Rdtase_alpha"/>
</dbReference>
<evidence type="ECO:0000256" key="8">
    <source>
        <dbReference type="ARBA" id="ARBA00022827"/>
    </source>
</evidence>
<keyword evidence="6 15" id="KW-0288">FMN</keyword>
<keyword evidence="7 15" id="KW-0479">Metal-binding</keyword>
<dbReference type="EC" id="1.14.14.1" evidence="15"/>
<dbReference type="GO" id="GO:0003958">
    <property type="term" value="F:NADPH-hemoprotein reductase activity"/>
    <property type="evidence" value="ECO:0007669"/>
    <property type="project" value="UniProtKB-UniRule"/>
</dbReference>
<evidence type="ECO:0000256" key="10">
    <source>
        <dbReference type="ARBA" id="ARBA00022982"/>
    </source>
</evidence>
<comment type="cofactor">
    <cofactor evidence="1 15 16">
        <name>heme</name>
        <dbReference type="ChEBI" id="CHEBI:30413"/>
    </cofactor>
</comment>
<comment type="catalytic activity">
    <reaction evidence="14 15">
        <text>2 oxidized [cytochrome P450] + NADPH = 2 reduced [cytochrome P450] + NADP(+) + H(+)</text>
        <dbReference type="Rhea" id="RHEA:24040"/>
        <dbReference type="Rhea" id="RHEA-COMP:14627"/>
        <dbReference type="Rhea" id="RHEA-COMP:14628"/>
        <dbReference type="ChEBI" id="CHEBI:15378"/>
        <dbReference type="ChEBI" id="CHEBI:55376"/>
        <dbReference type="ChEBI" id="CHEBI:57783"/>
        <dbReference type="ChEBI" id="CHEBI:58349"/>
        <dbReference type="ChEBI" id="CHEBI:60344"/>
        <dbReference type="EC" id="1.6.2.4"/>
    </reaction>
</comment>
<evidence type="ECO:0000256" key="3">
    <source>
        <dbReference type="ARBA" id="ARBA00022448"/>
    </source>
</evidence>
<dbReference type="GO" id="GO:0005829">
    <property type="term" value="C:cytosol"/>
    <property type="evidence" value="ECO:0007669"/>
    <property type="project" value="TreeGrafter"/>
</dbReference>
<dbReference type="Proteomes" id="UP000799439">
    <property type="component" value="Unassembled WGS sequence"/>
</dbReference>
<dbReference type="InterPro" id="IPR029039">
    <property type="entry name" value="Flavoprotein-like_sf"/>
</dbReference>
<evidence type="ECO:0000256" key="2">
    <source>
        <dbReference type="ARBA" id="ARBA00010018"/>
    </source>
</evidence>
<dbReference type="CDD" id="cd06206">
    <property type="entry name" value="bifunctional_CYPOR"/>
    <property type="match status" value="1"/>
</dbReference>
<dbReference type="InterPro" id="IPR001709">
    <property type="entry name" value="Flavoprot_Pyr_Nucl_cyt_Rdtase"/>
</dbReference>
<dbReference type="InterPro" id="IPR003097">
    <property type="entry name" value="CysJ-like_FAD-binding"/>
</dbReference>
<evidence type="ECO:0000256" key="11">
    <source>
        <dbReference type="ARBA" id="ARBA00023002"/>
    </source>
</evidence>
<keyword evidence="4 15" id="KW-0349">Heme</keyword>
<comment type="caution">
    <text evidence="19">The sequence shown here is derived from an EMBL/GenBank/DDBJ whole genome shotgun (WGS) entry which is preliminary data.</text>
</comment>
<dbReference type="PROSITE" id="PS50902">
    <property type="entry name" value="FLAVODOXIN_LIKE"/>
    <property type="match status" value="1"/>
</dbReference>